<dbReference type="GO" id="GO:0016787">
    <property type="term" value="F:hydrolase activity"/>
    <property type="evidence" value="ECO:0007669"/>
    <property type="project" value="UniProtKB-KW"/>
</dbReference>
<proteinExistence type="predicted"/>
<keyword evidence="2" id="KW-0378">Hydrolase</keyword>
<dbReference type="InterPro" id="IPR020802">
    <property type="entry name" value="TesA-like"/>
</dbReference>
<protein>
    <submittedName>
        <fullName evidence="2">Alpha/beta hydrolase</fullName>
    </submittedName>
</protein>
<comment type="caution">
    <text evidence="2">The sequence shown here is derived from an EMBL/GenBank/DDBJ whole genome shotgun (WGS) entry which is preliminary data.</text>
</comment>
<dbReference type="RefSeq" id="WP_034046942.1">
    <property type="nucleotide sequence ID" value="NZ_JAUJQL010000013.1"/>
</dbReference>
<dbReference type="PANTHER" id="PTHR37017:SF11">
    <property type="entry name" value="ESTERASE_LIPASE_THIOESTERASE DOMAIN-CONTAINING PROTEIN"/>
    <property type="match status" value="1"/>
</dbReference>
<dbReference type="InterPro" id="IPR000073">
    <property type="entry name" value="AB_hydrolase_1"/>
</dbReference>
<dbReference type="SUPFAM" id="SSF53474">
    <property type="entry name" value="alpha/beta-Hydrolases"/>
    <property type="match status" value="1"/>
</dbReference>
<evidence type="ECO:0000313" key="2">
    <source>
        <dbReference type="EMBL" id="MDN7525936.1"/>
    </source>
</evidence>
<reference evidence="2" key="1">
    <citation type="submission" date="2023-07" db="EMBL/GenBank/DDBJ databases">
        <title>A collection of bacterial strains from the Burkholderia cepacia Research Laboratory and Repository.</title>
        <authorList>
            <person name="Lipuma J."/>
            <person name="Spilker T."/>
            <person name="Caverly L."/>
        </authorList>
    </citation>
    <scope>NUCLEOTIDE SEQUENCE</scope>
    <source>
        <strain evidence="2">AU45194</strain>
    </source>
</reference>
<evidence type="ECO:0000259" key="1">
    <source>
        <dbReference type="SMART" id="SM00824"/>
    </source>
</evidence>
<dbReference type="SMART" id="SM00824">
    <property type="entry name" value="PKS_TE"/>
    <property type="match status" value="1"/>
</dbReference>
<dbReference type="InterPro" id="IPR029058">
    <property type="entry name" value="AB_hydrolase_fold"/>
</dbReference>
<dbReference type="Gene3D" id="3.40.50.1820">
    <property type="entry name" value="alpha/beta hydrolase"/>
    <property type="match status" value="1"/>
</dbReference>
<feature type="domain" description="Thioesterase TesA-like" evidence="1">
    <location>
        <begin position="9"/>
        <end position="182"/>
    </location>
</feature>
<dbReference type="Pfam" id="PF12697">
    <property type="entry name" value="Abhydrolase_6"/>
    <property type="match status" value="1"/>
</dbReference>
<keyword evidence="3" id="KW-1185">Reference proteome</keyword>
<dbReference type="InterPro" id="IPR052897">
    <property type="entry name" value="Sec-Metab_Biosynth_Hydrolase"/>
</dbReference>
<dbReference type="PANTHER" id="PTHR37017">
    <property type="entry name" value="AB HYDROLASE-1 DOMAIN-CONTAINING PROTEIN-RELATED"/>
    <property type="match status" value="1"/>
</dbReference>
<name>A0ABT8NWI1_9BURK</name>
<accession>A0ABT8NWI1</accession>
<dbReference type="Proteomes" id="UP001172217">
    <property type="component" value="Unassembled WGS sequence"/>
</dbReference>
<evidence type="ECO:0000313" key="3">
    <source>
        <dbReference type="Proteomes" id="UP001172217"/>
    </source>
</evidence>
<gene>
    <name evidence="2" type="ORF">QZM70_23595</name>
</gene>
<sequence>MNHHIVLIHGAWQGSWAFDAWTPYLRAQGWKPHGIDLPGNGWGNPGPASLAAYVDHVCAVLNDIGEPVVLVGHSGGGLIATAVAERMPERIVCLVYLAGMMLPSGMSYAELIRQVASEMPGVDLTGIGARLVWTPDRRFSIVPEDAALAVFLQDCDEVAARQAAAKLRPQDEAGRAIIIEWTTARAGRVPRIYVEARQDLSVPLVLQRRMQELVPGAHCISLDCGHVPQLAQPGELTKQLAKMLAGFSTTRPATA</sequence>
<dbReference type="EMBL" id="JAUJQL010000013">
    <property type="protein sequence ID" value="MDN7525936.1"/>
    <property type="molecule type" value="Genomic_DNA"/>
</dbReference>
<organism evidence="2 3">
    <name type="scientific">Burkholderia orbicola</name>
    <dbReference type="NCBI Taxonomy" id="2978683"/>
    <lineage>
        <taxon>Bacteria</taxon>
        <taxon>Pseudomonadati</taxon>
        <taxon>Pseudomonadota</taxon>
        <taxon>Betaproteobacteria</taxon>
        <taxon>Burkholderiales</taxon>
        <taxon>Burkholderiaceae</taxon>
        <taxon>Burkholderia</taxon>
        <taxon>Burkholderia cepacia complex</taxon>
    </lineage>
</organism>